<dbReference type="NCBIfam" id="TIGR01682">
    <property type="entry name" value="moaD"/>
    <property type="match status" value="1"/>
</dbReference>
<dbReference type="SUPFAM" id="SSF54285">
    <property type="entry name" value="MoaD/ThiS"/>
    <property type="match status" value="1"/>
</dbReference>
<dbReference type="PANTHER" id="PTHR33359:SF1">
    <property type="entry name" value="MOLYBDOPTERIN SYNTHASE SULFUR CARRIER SUBUNIT"/>
    <property type="match status" value="1"/>
</dbReference>
<keyword evidence="5" id="KW-1185">Reference proteome</keyword>
<evidence type="ECO:0000256" key="1">
    <source>
        <dbReference type="ARBA" id="ARBA00022741"/>
    </source>
</evidence>
<reference evidence="4 5" key="1">
    <citation type="submission" date="2016-07" db="EMBL/GenBank/DDBJ databases">
        <authorList>
            <person name="Lefevre C.T."/>
        </authorList>
    </citation>
    <scope>NUCLEOTIDE SEQUENCE [LARGE SCALE GENOMIC DNA]</scope>
    <source>
        <strain evidence="4">PR1</strain>
    </source>
</reference>
<evidence type="ECO:0000313" key="4">
    <source>
        <dbReference type="EMBL" id="SCA58250.1"/>
    </source>
</evidence>
<dbReference type="PANTHER" id="PTHR33359">
    <property type="entry name" value="MOLYBDOPTERIN SYNTHASE SULFUR CARRIER SUBUNIT"/>
    <property type="match status" value="1"/>
</dbReference>
<dbReference type="AlphaFoldDB" id="A0A1C3RLR1"/>
<accession>A0A1C3RLR1</accession>
<organism evidence="4 5">
    <name type="scientific">Candidatus Terasakiella magnetica</name>
    <dbReference type="NCBI Taxonomy" id="1867952"/>
    <lineage>
        <taxon>Bacteria</taxon>
        <taxon>Pseudomonadati</taxon>
        <taxon>Pseudomonadota</taxon>
        <taxon>Alphaproteobacteria</taxon>
        <taxon>Rhodospirillales</taxon>
        <taxon>Terasakiellaceae</taxon>
        <taxon>Terasakiella</taxon>
    </lineage>
</organism>
<dbReference type="GO" id="GO:1990133">
    <property type="term" value="C:molybdopterin adenylyltransferase complex"/>
    <property type="evidence" value="ECO:0007669"/>
    <property type="project" value="TreeGrafter"/>
</dbReference>
<dbReference type="STRING" id="1867952.MTBPR1_90097"/>
<dbReference type="Pfam" id="PF02597">
    <property type="entry name" value="ThiS"/>
    <property type="match status" value="1"/>
</dbReference>
<dbReference type="OrthoDB" id="9800712at2"/>
<sequence>MKVLYFAWLRTKIGCAEEEIELPKGAHTVAEVLDLLRARGENYAEALSAEKVIRVAVNQDYAQEVDMVKNEDEFAIFPPVTGG</sequence>
<keyword evidence="1" id="KW-0547">Nucleotide-binding</keyword>
<evidence type="ECO:0000256" key="3">
    <source>
        <dbReference type="ARBA" id="ARBA00024247"/>
    </source>
</evidence>
<dbReference type="GO" id="GO:0000166">
    <property type="term" value="F:nucleotide binding"/>
    <property type="evidence" value="ECO:0007669"/>
    <property type="project" value="UniProtKB-KW"/>
</dbReference>
<dbReference type="RefSeq" id="WP_069190250.1">
    <property type="nucleotide sequence ID" value="NZ_FLYE01000048.1"/>
</dbReference>
<dbReference type="InterPro" id="IPR016155">
    <property type="entry name" value="Mopterin_synth/thiamin_S_b"/>
</dbReference>
<dbReference type="Proteomes" id="UP000231658">
    <property type="component" value="Unassembled WGS sequence"/>
</dbReference>
<proteinExistence type="inferred from homology"/>
<dbReference type="EMBL" id="FLYE01000048">
    <property type="protein sequence ID" value="SCA58250.1"/>
    <property type="molecule type" value="Genomic_DNA"/>
</dbReference>
<evidence type="ECO:0000256" key="2">
    <source>
        <dbReference type="ARBA" id="ARBA00024200"/>
    </source>
</evidence>
<dbReference type="CDD" id="cd00754">
    <property type="entry name" value="Ubl_MoaD"/>
    <property type="match status" value="1"/>
</dbReference>
<dbReference type="InterPro" id="IPR012675">
    <property type="entry name" value="Beta-grasp_dom_sf"/>
</dbReference>
<dbReference type="InterPro" id="IPR003749">
    <property type="entry name" value="ThiS/MoaD-like"/>
</dbReference>
<dbReference type="InterPro" id="IPR044672">
    <property type="entry name" value="MOCS2A"/>
</dbReference>
<dbReference type="GO" id="GO:0006777">
    <property type="term" value="P:Mo-molybdopterin cofactor biosynthetic process"/>
    <property type="evidence" value="ECO:0007669"/>
    <property type="project" value="InterPro"/>
</dbReference>
<evidence type="ECO:0000313" key="5">
    <source>
        <dbReference type="Proteomes" id="UP000231658"/>
    </source>
</evidence>
<dbReference type="UniPathway" id="UPA00344"/>
<gene>
    <name evidence="4" type="primary">moaD</name>
    <name evidence="4" type="ORF">MTBPR1_90097</name>
</gene>
<dbReference type="Gene3D" id="3.10.20.30">
    <property type="match status" value="1"/>
</dbReference>
<name>A0A1C3RLR1_9PROT</name>
<comment type="similarity">
    <text evidence="2">Belongs to the MoaD family.</text>
</comment>
<protein>
    <recommendedName>
        <fullName evidence="3">Molybdopterin synthase sulfur carrier subunit</fullName>
    </recommendedName>
</protein>